<dbReference type="RefSeq" id="WP_035604756.1">
    <property type="nucleotide sequence ID" value="NZ_JEMG01000001.1"/>
</dbReference>
<dbReference type="Proteomes" id="UP000023268">
    <property type="component" value="Unassembled WGS sequence"/>
</dbReference>
<reference evidence="2 3" key="1">
    <citation type="submission" date="2014-02" db="EMBL/GenBank/DDBJ databases">
        <title>Draft Genome of Hylemonella gracilis isolated from the Niagara River.</title>
        <authorList>
            <person name="Pawlowski D.R."/>
            <person name="Koudelka G.B."/>
        </authorList>
    </citation>
    <scope>NUCLEOTIDE SEQUENCE [LARGE SCALE GENOMIC DNA]</scope>
    <source>
        <strain evidence="2 3">Niagara R</strain>
    </source>
</reference>
<sequence length="277" mass="30752">MAEIVSIHATSHTPVMINFPDAIADEDRERIFATFRELGESILQADPEVVVVISDDHMHNFFLDNLPAVCIGAANVYETPVEHWLKLDRRTLNGDAELGSYLVRQALDQDFDPAFSMELILDHATLAPLHLAGLAQHVNVVPVMINCVQPPLPSMRRALQWGRFLGRALRAYPGCRRVSVLATGGLSHDIATPRMGLVNERFDREFLRLLAANDDDALLAYATHHVNEAGNGAEEVRTWLMAHGVALGGQFEPLYYKPIPNWYTGIGLGRWDVGARA</sequence>
<dbReference type="GO" id="GO:0016702">
    <property type="term" value="F:oxidoreductase activity, acting on single donors with incorporation of molecular oxygen, incorporation of two atoms of oxygen"/>
    <property type="evidence" value="ECO:0007669"/>
    <property type="project" value="UniProtKB-ARBA"/>
</dbReference>
<dbReference type="CDD" id="cd07359">
    <property type="entry name" value="PCA_45_Doxase_B_like"/>
    <property type="match status" value="1"/>
</dbReference>
<dbReference type="EMBL" id="JEMG01000001">
    <property type="protein sequence ID" value="EYC50206.1"/>
    <property type="molecule type" value="Genomic_DNA"/>
</dbReference>
<evidence type="ECO:0000313" key="3">
    <source>
        <dbReference type="Proteomes" id="UP000023268"/>
    </source>
</evidence>
<keyword evidence="2" id="KW-0223">Dioxygenase</keyword>
<dbReference type="AlphaFoldDB" id="A0A016XEF1"/>
<organism evidence="2 3">
    <name type="scientific">Hylemonella gracilis str. Niagara R</name>
    <dbReference type="NCBI Taxonomy" id="1458275"/>
    <lineage>
        <taxon>Bacteria</taxon>
        <taxon>Pseudomonadati</taxon>
        <taxon>Pseudomonadota</taxon>
        <taxon>Betaproteobacteria</taxon>
        <taxon>Burkholderiales</taxon>
        <taxon>Comamonadaceae</taxon>
        <taxon>Hylemonella</taxon>
    </lineage>
</organism>
<dbReference type="STRING" id="1458275.AZ34_03365"/>
<dbReference type="OrthoDB" id="8673673at2"/>
<dbReference type="GO" id="GO:0008198">
    <property type="term" value="F:ferrous iron binding"/>
    <property type="evidence" value="ECO:0007669"/>
    <property type="project" value="InterPro"/>
</dbReference>
<keyword evidence="2" id="KW-0560">Oxidoreductase</keyword>
<protein>
    <submittedName>
        <fullName evidence="2">2,3-dihydroxyphenylpropionate 1,2-dioxygenase</fullName>
    </submittedName>
</protein>
<evidence type="ECO:0000313" key="2">
    <source>
        <dbReference type="EMBL" id="EYC50206.1"/>
    </source>
</evidence>
<dbReference type="Pfam" id="PF02900">
    <property type="entry name" value="LigB"/>
    <property type="match status" value="1"/>
</dbReference>
<name>A0A016XEF1_9BURK</name>
<dbReference type="InterPro" id="IPR004183">
    <property type="entry name" value="Xdiol_dOase_suB"/>
</dbReference>
<feature type="domain" description="Extradiol ring-cleavage dioxygenase class III enzyme subunit B" evidence="1">
    <location>
        <begin position="8"/>
        <end position="264"/>
    </location>
</feature>
<evidence type="ECO:0000259" key="1">
    <source>
        <dbReference type="Pfam" id="PF02900"/>
    </source>
</evidence>
<dbReference type="eggNOG" id="COG3384">
    <property type="taxonomic scope" value="Bacteria"/>
</dbReference>
<gene>
    <name evidence="2" type="ORF">AZ34_03365</name>
</gene>
<comment type="caution">
    <text evidence="2">The sequence shown here is derived from an EMBL/GenBank/DDBJ whole genome shotgun (WGS) entry which is preliminary data.</text>
</comment>
<dbReference type="SUPFAM" id="SSF53213">
    <property type="entry name" value="LigB-like"/>
    <property type="match status" value="1"/>
</dbReference>
<proteinExistence type="predicted"/>
<accession>A0A016XEF1</accession>
<dbReference type="Gene3D" id="3.40.830.10">
    <property type="entry name" value="LigB-like"/>
    <property type="match status" value="1"/>
</dbReference>